<dbReference type="CDD" id="cd19410">
    <property type="entry name" value="HK9-like_sensor"/>
    <property type="match status" value="1"/>
</dbReference>
<dbReference type="PROSITE" id="PS50111">
    <property type="entry name" value="CHEMOTAXIS_TRANSDUC_2"/>
    <property type="match status" value="1"/>
</dbReference>
<keyword evidence="4" id="KW-0732">Signal</keyword>
<comment type="caution">
    <text evidence="7">The sequence shown here is derived from an EMBL/GenBank/DDBJ whole genome shotgun (WGS) entry which is preliminary data.</text>
</comment>
<evidence type="ECO:0000259" key="6">
    <source>
        <dbReference type="PROSITE" id="PS50885"/>
    </source>
</evidence>
<dbReference type="Gene3D" id="1.10.287.950">
    <property type="entry name" value="Methyl-accepting chemotaxis protein"/>
    <property type="match status" value="1"/>
</dbReference>
<dbReference type="PANTHER" id="PTHR32089">
    <property type="entry name" value="METHYL-ACCEPTING CHEMOTAXIS PROTEIN MCPB"/>
    <property type="match status" value="1"/>
</dbReference>
<dbReference type="RefSeq" id="WP_238230996.1">
    <property type="nucleotide sequence ID" value="NZ_BPQO01000021.1"/>
</dbReference>
<protein>
    <recommendedName>
        <fullName evidence="9">Chemotaxis protein</fullName>
    </recommendedName>
</protein>
<organism evidence="7 8">
    <name type="scientific">Methylobacterium hispanicum</name>
    <dbReference type="NCBI Taxonomy" id="270350"/>
    <lineage>
        <taxon>Bacteria</taxon>
        <taxon>Pseudomonadati</taxon>
        <taxon>Pseudomonadota</taxon>
        <taxon>Alphaproteobacteria</taxon>
        <taxon>Hyphomicrobiales</taxon>
        <taxon>Methylobacteriaceae</taxon>
        <taxon>Methylobacterium</taxon>
    </lineage>
</organism>
<dbReference type="GO" id="GO:0007165">
    <property type="term" value="P:signal transduction"/>
    <property type="evidence" value="ECO:0007669"/>
    <property type="project" value="UniProtKB-KW"/>
</dbReference>
<dbReference type="PROSITE" id="PS50885">
    <property type="entry name" value="HAMP"/>
    <property type="match status" value="1"/>
</dbReference>
<dbReference type="GO" id="GO:0004888">
    <property type="term" value="F:transmembrane signaling receptor activity"/>
    <property type="evidence" value="ECO:0007669"/>
    <property type="project" value="InterPro"/>
</dbReference>
<dbReference type="GO" id="GO:0016020">
    <property type="term" value="C:membrane"/>
    <property type="evidence" value="ECO:0007669"/>
    <property type="project" value="InterPro"/>
</dbReference>
<evidence type="ECO:0000256" key="1">
    <source>
        <dbReference type="ARBA" id="ARBA00023224"/>
    </source>
</evidence>
<reference evidence="7" key="2">
    <citation type="submission" date="2021-08" db="EMBL/GenBank/DDBJ databases">
        <authorList>
            <person name="Tani A."/>
            <person name="Ola A."/>
            <person name="Ogura Y."/>
            <person name="Katsura K."/>
            <person name="Hayashi T."/>
        </authorList>
    </citation>
    <scope>NUCLEOTIDE SEQUENCE</scope>
    <source>
        <strain evidence="7">DSM 16372</strain>
    </source>
</reference>
<dbReference type="InterPro" id="IPR004090">
    <property type="entry name" value="Chemotax_Me-accpt_rcpt"/>
</dbReference>
<dbReference type="GO" id="GO:0006935">
    <property type="term" value="P:chemotaxis"/>
    <property type="evidence" value="ECO:0007669"/>
    <property type="project" value="InterPro"/>
</dbReference>
<evidence type="ECO:0000256" key="4">
    <source>
        <dbReference type="SAM" id="SignalP"/>
    </source>
</evidence>
<dbReference type="InterPro" id="IPR004089">
    <property type="entry name" value="MCPsignal_dom"/>
</dbReference>
<dbReference type="CDD" id="cd06225">
    <property type="entry name" value="HAMP"/>
    <property type="match status" value="1"/>
</dbReference>
<dbReference type="Gene3D" id="1.10.8.500">
    <property type="entry name" value="HAMP domain in histidine kinase"/>
    <property type="match status" value="1"/>
</dbReference>
<name>A0AAV4ZRU7_9HYPH</name>
<proteinExistence type="inferred from homology"/>
<reference evidence="7" key="1">
    <citation type="journal article" date="2016" name="Front. Microbiol.">
        <title>Genome Sequence of the Piezophilic, Mesophilic Sulfate-Reducing Bacterium Desulfovibrio indicus J2T.</title>
        <authorList>
            <person name="Cao J."/>
            <person name="Maignien L."/>
            <person name="Shao Z."/>
            <person name="Alain K."/>
            <person name="Jebbar M."/>
        </authorList>
    </citation>
    <scope>NUCLEOTIDE SEQUENCE</scope>
    <source>
        <strain evidence="7">DSM 16372</strain>
    </source>
</reference>
<keyword evidence="1 3" id="KW-0807">Transducer</keyword>
<feature type="domain" description="HAMP" evidence="6">
    <location>
        <begin position="212"/>
        <end position="265"/>
    </location>
</feature>
<feature type="signal peptide" evidence="4">
    <location>
        <begin position="1"/>
        <end position="28"/>
    </location>
</feature>
<dbReference type="SMART" id="SM00304">
    <property type="entry name" value="HAMP"/>
    <property type="match status" value="1"/>
</dbReference>
<feature type="chain" id="PRO_5043786385" description="Chemotaxis protein" evidence="4">
    <location>
        <begin position="29"/>
        <end position="562"/>
    </location>
</feature>
<accession>A0AAV4ZRU7</accession>
<dbReference type="InterPro" id="IPR003660">
    <property type="entry name" value="HAMP_dom"/>
</dbReference>
<gene>
    <name evidence="7" type="ORF">BHAOGJBA_4351</name>
</gene>
<dbReference type="Pfam" id="PF00015">
    <property type="entry name" value="MCPsignal"/>
    <property type="match status" value="1"/>
</dbReference>
<feature type="domain" description="Methyl-accepting transducer" evidence="5">
    <location>
        <begin position="299"/>
        <end position="542"/>
    </location>
</feature>
<evidence type="ECO:0000256" key="3">
    <source>
        <dbReference type="PROSITE-ProRule" id="PRU00284"/>
    </source>
</evidence>
<keyword evidence="8" id="KW-1185">Reference proteome</keyword>
<dbReference type="Proteomes" id="UP001055247">
    <property type="component" value="Unassembled WGS sequence"/>
</dbReference>
<dbReference type="SUPFAM" id="SSF58104">
    <property type="entry name" value="Methyl-accepting chemotaxis protein (MCP) signaling domain"/>
    <property type="match status" value="1"/>
</dbReference>
<evidence type="ECO:0000256" key="2">
    <source>
        <dbReference type="ARBA" id="ARBA00029447"/>
    </source>
</evidence>
<sequence length="562" mass="57706">MRAFARLKLVTKLAAVLFVLILAAAGSAAVTWRDVASMQDASSWNEHTHRVLEQVEALAGAMVNQETGVRGYLLSADERFLDPYRAGAGRYAEALAEARRLTADNPRQLRRLDQIDVLARRWREQVGERAIALMREPETRGQARQIEISGQGRTVMDALRAKAGEIDAAERGLLGERVAAAEAAALDARVAVLGGLLVMVGAAVLGILLLNRTVSSPLRAMTVLMGRLADGDATTEVSHRDRRDEIGAIAAAVQVFKENLVRTRQLEEETALARAGAEAQRRAATHAMADGFERAVGGIVATVTAAATELQATARGMSGTADLAAGQSSAVAAAASQAASNVATVAAAAEELGSSVAEIGRQVSGSADLAQDAVAEADATAGLVQDLAQAASRIGDVVALISQIAGQTNLLALNATIEAARAGEAGRGFAVVAAEVKELAAQTARATEEISTQIGRIQGSTDQAVGAIGGITGRIRDLSGVANAIAAAVEEQGAATQEIVRNVSQAATGTAEVTTNVAGVAGAASETGAAAAQVLASASELSRQSEHLSAEVGRFLATVRAA</sequence>
<evidence type="ECO:0000313" key="8">
    <source>
        <dbReference type="Proteomes" id="UP001055247"/>
    </source>
</evidence>
<dbReference type="Pfam" id="PF00672">
    <property type="entry name" value="HAMP"/>
    <property type="match status" value="1"/>
</dbReference>
<evidence type="ECO:0000259" key="5">
    <source>
        <dbReference type="PROSITE" id="PS50111"/>
    </source>
</evidence>
<dbReference type="SMART" id="SM00283">
    <property type="entry name" value="MA"/>
    <property type="match status" value="1"/>
</dbReference>
<dbReference type="AlphaFoldDB" id="A0AAV4ZRU7"/>
<evidence type="ECO:0000313" key="7">
    <source>
        <dbReference type="EMBL" id="GJD90808.1"/>
    </source>
</evidence>
<dbReference type="InterPro" id="IPR007891">
    <property type="entry name" value="CHASE3"/>
</dbReference>
<dbReference type="PANTHER" id="PTHR32089:SF112">
    <property type="entry name" value="LYSOZYME-LIKE PROTEIN-RELATED"/>
    <property type="match status" value="1"/>
</dbReference>
<dbReference type="PRINTS" id="PR00260">
    <property type="entry name" value="CHEMTRNSDUCR"/>
</dbReference>
<dbReference type="EMBL" id="BPQO01000021">
    <property type="protein sequence ID" value="GJD90808.1"/>
    <property type="molecule type" value="Genomic_DNA"/>
</dbReference>
<comment type="similarity">
    <text evidence="2">Belongs to the methyl-accepting chemotaxis (MCP) protein family.</text>
</comment>
<evidence type="ECO:0008006" key="9">
    <source>
        <dbReference type="Google" id="ProtNLM"/>
    </source>
</evidence>
<dbReference type="Pfam" id="PF05227">
    <property type="entry name" value="CHASE3"/>
    <property type="match status" value="1"/>
</dbReference>